<gene>
    <name evidence="2" type="ORF">HYDPIDRAFT_116465</name>
</gene>
<keyword evidence="3" id="KW-1185">Reference proteome</keyword>
<feature type="region of interest" description="Disordered" evidence="1">
    <location>
        <begin position="1"/>
        <end position="22"/>
    </location>
</feature>
<name>A0A0C9WBW0_9AGAM</name>
<feature type="region of interest" description="Disordered" evidence="1">
    <location>
        <begin position="34"/>
        <end position="54"/>
    </location>
</feature>
<feature type="non-terminal residue" evidence="2">
    <location>
        <position position="1"/>
    </location>
</feature>
<evidence type="ECO:0000313" key="3">
    <source>
        <dbReference type="Proteomes" id="UP000053820"/>
    </source>
</evidence>
<organism evidence="2 3">
    <name type="scientific">Hydnomerulius pinastri MD-312</name>
    <dbReference type="NCBI Taxonomy" id="994086"/>
    <lineage>
        <taxon>Eukaryota</taxon>
        <taxon>Fungi</taxon>
        <taxon>Dikarya</taxon>
        <taxon>Basidiomycota</taxon>
        <taxon>Agaricomycotina</taxon>
        <taxon>Agaricomycetes</taxon>
        <taxon>Agaricomycetidae</taxon>
        <taxon>Boletales</taxon>
        <taxon>Boletales incertae sedis</taxon>
        <taxon>Leucogyrophana</taxon>
    </lineage>
</organism>
<reference evidence="2 3" key="1">
    <citation type="submission" date="2014-04" db="EMBL/GenBank/DDBJ databases">
        <title>Evolutionary Origins and Diversification of the Mycorrhizal Mutualists.</title>
        <authorList>
            <consortium name="DOE Joint Genome Institute"/>
            <consortium name="Mycorrhizal Genomics Consortium"/>
            <person name="Kohler A."/>
            <person name="Kuo A."/>
            <person name="Nagy L.G."/>
            <person name="Floudas D."/>
            <person name="Copeland A."/>
            <person name="Barry K.W."/>
            <person name="Cichocki N."/>
            <person name="Veneault-Fourrey C."/>
            <person name="LaButti K."/>
            <person name="Lindquist E.A."/>
            <person name="Lipzen A."/>
            <person name="Lundell T."/>
            <person name="Morin E."/>
            <person name="Murat C."/>
            <person name="Riley R."/>
            <person name="Ohm R."/>
            <person name="Sun H."/>
            <person name="Tunlid A."/>
            <person name="Henrissat B."/>
            <person name="Grigoriev I.V."/>
            <person name="Hibbett D.S."/>
            <person name="Martin F."/>
        </authorList>
    </citation>
    <scope>NUCLEOTIDE SEQUENCE [LARGE SCALE GENOMIC DNA]</scope>
    <source>
        <strain evidence="2 3">MD-312</strain>
    </source>
</reference>
<proteinExistence type="predicted"/>
<dbReference type="HOGENOM" id="CLU_3055973_0_0_1"/>
<dbReference type="EMBL" id="KN839865">
    <property type="protein sequence ID" value="KIJ61152.1"/>
    <property type="molecule type" value="Genomic_DNA"/>
</dbReference>
<accession>A0A0C9WBW0</accession>
<dbReference type="AlphaFoldDB" id="A0A0C9WBW0"/>
<evidence type="ECO:0000313" key="2">
    <source>
        <dbReference type="EMBL" id="KIJ61152.1"/>
    </source>
</evidence>
<protein>
    <submittedName>
        <fullName evidence="2">Uncharacterized protein</fullName>
    </submittedName>
</protein>
<sequence>GDPDVEEGTFVPMPKGPRDCFVSPPTDVVQKGSIGGFVTPLPHDPKDASTSPEA</sequence>
<dbReference type="Proteomes" id="UP000053820">
    <property type="component" value="Unassembled WGS sequence"/>
</dbReference>
<evidence type="ECO:0000256" key="1">
    <source>
        <dbReference type="SAM" id="MobiDB-lite"/>
    </source>
</evidence>